<evidence type="ECO:0000256" key="1">
    <source>
        <dbReference type="SAM" id="MobiDB-lite"/>
    </source>
</evidence>
<keyword evidence="3" id="KW-1185">Reference proteome</keyword>
<feature type="compositionally biased region" description="Basic and acidic residues" evidence="1">
    <location>
        <begin position="36"/>
        <end position="46"/>
    </location>
</feature>
<protein>
    <submittedName>
        <fullName evidence="2">Uncharacterized protein</fullName>
    </submittedName>
</protein>
<evidence type="ECO:0000313" key="2">
    <source>
        <dbReference type="EMBL" id="KAH9327875.1"/>
    </source>
</evidence>
<dbReference type="Proteomes" id="UP000824469">
    <property type="component" value="Unassembled WGS sequence"/>
</dbReference>
<accession>A0AA38LMJ1</accession>
<feature type="non-terminal residue" evidence="2">
    <location>
        <position position="1"/>
    </location>
</feature>
<evidence type="ECO:0000313" key="3">
    <source>
        <dbReference type="Proteomes" id="UP000824469"/>
    </source>
</evidence>
<dbReference type="AlphaFoldDB" id="A0AA38LMJ1"/>
<dbReference type="EMBL" id="JAHRHJ020000002">
    <property type="protein sequence ID" value="KAH9327875.1"/>
    <property type="molecule type" value="Genomic_DNA"/>
</dbReference>
<gene>
    <name evidence="2" type="ORF">KI387_044367</name>
</gene>
<feature type="region of interest" description="Disordered" evidence="1">
    <location>
        <begin position="32"/>
        <end position="58"/>
    </location>
</feature>
<proteinExistence type="predicted"/>
<organism evidence="2 3">
    <name type="scientific">Taxus chinensis</name>
    <name type="common">Chinese yew</name>
    <name type="synonym">Taxus wallichiana var. chinensis</name>
    <dbReference type="NCBI Taxonomy" id="29808"/>
    <lineage>
        <taxon>Eukaryota</taxon>
        <taxon>Viridiplantae</taxon>
        <taxon>Streptophyta</taxon>
        <taxon>Embryophyta</taxon>
        <taxon>Tracheophyta</taxon>
        <taxon>Spermatophyta</taxon>
        <taxon>Pinopsida</taxon>
        <taxon>Pinidae</taxon>
        <taxon>Conifers II</taxon>
        <taxon>Cupressales</taxon>
        <taxon>Taxaceae</taxon>
        <taxon>Taxus</taxon>
    </lineage>
</organism>
<reference evidence="2 3" key="1">
    <citation type="journal article" date="2021" name="Nat. Plants">
        <title>The Taxus genome provides insights into paclitaxel biosynthesis.</title>
        <authorList>
            <person name="Xiong X."/>
            <person name="Gou J."/>
            <person name="Liao Q."/>
            <person name="Li Y."/>
            <person name="Zhou Q."/>
            <person name="Bi G."/>
            <person name="Li C."/>
            <person name="Du R."/>
            <person name="Wang X."/>
            <person name="Sun T."/>
            <person name="Guo L."/>
            <person name="Liang H."/>
            <person name="Lu P."/>
            <person name="Wu Y."/>
            <person name="Zhang Z."/>
            <person name="Ro D.K."/>
            <person name="Shang Y."/>
            <person name="Huang S."/>
            <person name="Yan J."/>
        </authorList>
    </citation>
    <scope>NUCLEOTIDE SEQUENCE [LARGE SCALE GENOMIC DNA]</scope>
    <source>
        <strain evidence="2">Ta-2019</strain>
    </source>
</reference>
<name>A0AA38LMJ1_TAXCH</name>
<comment type="caution">
    <text evidence="2">The sequence shown here is derived from an EMBL/GenBank/DDBJ whole genome shotgun (WGS) entry which is preliminary data.</text>
</comment>
<feature type="compositionally biased region" description="Polar residues" evidence="1">
    <location>
        <begin position="47"/>
        <end position="58"/>
    </location>
</feature>
<sequence length="58" mass="6760">LGQKYARDTDRPVWRKEARIGRFGDICPRQFGTSEPKVHRGCENLKEPQSNQNVPHVR</sequence>
<feature type="non-terminal residue" evidence="2">
    <location>
        <position position="58"/>
    </location>
</feature>